<name>A0A7U2I597_PHANO</name>
<protein>
    <submittedName>
        <fullName evidence="2">Uncharacterized protein</fullName>
    </submittedName>
</protein>
<reference evidence="3" key="1">
    <citation type="journal article" date="2021" name="BMC Genomics">
        <title>Chromosome-level genome assembly and manually-curated proteome of model necrotroph Parastagonospora nodorum Sn15 reveals a genome-wide trove of candidate effector homologs, and redundancy of virulence-related functions within an accessory chromosome.</title>
        <authorList>
            <person name="Bertazzoni S."/>
            <person name="Jones D.A.B."/>
            <person name="Phan H.T."/>
            <person name="Tan K.-C."/>
            <person name="Hane J.K."/>
        </authorList>
    </citation>
    <scope>NUCLEOTIDE SEQUENCE [LARGE SCALE GENOMIC DNA]</scope>
    <source>
        <strain evidence="3">SN15 / ATCC MYA-4574 / FGSC 10173)</strain>
    </source>
</reference>
<evidence type="ECO:0000313" key="3">
    <source>
        <dbReference type="Proteomes" id="UP000663193"/>
    </source>
</evidence>
<evidence type="ECO:0000256" key="1">
    <source>
        <dbReference type="SAM" id="MobiDB-lite"/>
    </source>
</evidence>
<gene>
    <name evidence="2" type="ORF">JI435_417810</name>
</gene>
<dbReference type="Proteomes" id="UP000663193">
    <property type="component" value="Chromosome 13"/>
</dbReference>
<keyword evidence="3" id="KW-1185">Reference proteome</keyword>
<dbReference type="EMBL" id="CP069035">
    <property type="protein sequence ID" value="QRD02345.1"/>
    <property type="molecule type" value="Genomic_DNA"/>
</dbReference>
<accession>A0A7U2I597</accession>
<dbReference type="VEuPathDB" id="FungiDB:JI435_417810"/>
<organism evidence="2 3">
    <name type="scientific">Phaeosphaeria nodorum (strain SN15 / ATCC MYA-4574 / FGSC 10173)</name>
    <name type="common">Glume blotch fungus</name>
    <name type="synonym">Parastagonospora nodorum</name>
    <dbReference type="NCBI Taxonomy" id="321614"/>
    <lineage>
        <taxon>Eukaryota</taxon>
        <taxon>Fungi</taxon>
        <taxon>Dikarya</taxon>
        <taxon>Ascomycota</taxon>
        <taxon>Pezizomycotina</taxon>
        <taxon>Dothideomycetes</taxon>
        <taxon>Pleosporomycetidae</taxon>
        <taxon>Pleosporales</taxon>
        <taxon>Pleosporineae</taxon>
        <taxon>Phaeosphaeriaceae</taxon>
        <taxon>Parastagonospora</taxon>
    </lineage>
</organism>
<feature type="region of interest" description="Disordered" evidence="1">
    <location>
        <begin position="63"/>
        <end position="83"/>
    </location>
</feature>
<dbReference type="AlphaFoldDB" id="A0A7U2I597"/>
<evidence type="ECO:0000313" key="2">
    <source>
        <dbReference type="EMBL" id="QRD02345.1"/>
    </source>
</evidence>
<sequence>MIFQAQMQGNAIRRKEEENVCYYSFATSKLVCSASICAAHRLYQCIPILPALSHNSDPHLSYRPSLENPSSLSCMPAVANERK</sequence>
<proteinExistence type="predicted"/>